<feature type="region of interest" description="Disordered" evidence="1">
    <location>
        <begin position="143"/>
        <end position="181"/>
    </location>
</feature>
<dbReference type="Proteomes" id="UP000670475">
    <property type="component" value="Unassembled WGS sequence"/>
</dbReference>
<sequence>MADAHLNAALPAPAHPQAKPGYGKRSAPDQRPRGARDFAHLRTREAAIAAYIDRMPEGTAIGYKALAAQLADYGQQACGKALNFLSEAGHLRRIKEHLQLDDNTFRWVTHTFFSRTPREDDWWRTFVESMRGIDLTERARRARAAEATEAGDVGDTGDVEPAPPNPAPVAPPAAPAASPAPSDAYRALQRLGRAEPRMTLSAAECAALEPLVAQWFARGATPQHLTRSLTEGLPPTLHSPGAIARTRLEKKMPPEPIQERAYVDRVVMVCIGCDVPDNVSPLINGVCVECREEMTAYDAAEEAGIVIDRVPDTFRRVPAQVDVARRADELRAAAGLKARPLARPTHSEVPGGCETTAH</sequence>
<feature type="compositionally biased region" description="Low complexity" evidence="1">
    <location>
        <begin position="1"/>
        <end position="20"/>
    </location>
</feature>
<dbReference type="RefSeq" id="WP_209342671.1">
    <property type="nucleotide sequence ID" value="NZ_JAGIQL010000105.1"/>
</dbReference>
<protein>
    <submittedName>
        <fullName evidence="2">Uncharacterized protein</fullName>
    </submittedName>
</protein>
<evidence type="ECO:0000256" key="1">
    <source>
        <dbReference type="SAM" id="MobiDB-lite"/>
    </source>
</evidence>
<feature type="region of interest" description="Disordered" evidence="1">
    <location>
        <begin position="1"/>
        <end position="36"/>
    </location>
</feature>
<dbReference type="EMBL" id="JAGIQL010000105">
    <property type="protein sequence ID" value="MBP0460240.1"/>
    <property type="molecule type" value="Genomic_DNA"/>
</dbReference>
<proteinExistence type="predicted"/>
<evidence type="ECO:0000313" key="2">
    <source>
        <dbReference type="EMBL" id="MBP0460240.1"/>
    </source>
</evidence>
<name>A0A940RX66_9ACTN</name>
<comment type="caution">
    <text evidence="2">The sequence shown here is derived from an EMBL/GenBank/DDBJ whole genome shotgun (WGS) entry which is preliminary data.</text>
</comment>
<accession>A0A940RX66</accession>
<organism evidence="2 3">
    <name type="scientific">Streptomyces montanisoli</name>
    <dbReference type="NCBI Taxonomy" id="2798581"/>
    <lineage>
        <taxon>Bacteria</taxon>
        <taxon>Bacillati</taxon>
        <taxon>Actinomycetota</taxon>
        <taxon>Actinomycetes</taxon>
        <taxon>Kitasatosporales</taxon>
        <taxon>Streptomycetaceae</taxon>
        <taxon>Streptomyces</taxon>
    </lineage>
</organism>
<gene>
    <name evidence="2" type="ORF">JFN87_22495</name>
</gene>
<keyword evidence="3" id="KW-1185">Reference proteome</keyword>
<feature type="compositionally biased region" description="Pro residues" evidence="1">
    <location>
        <begin position="161"/>
        <end position="174"/>
    </location>
</feature>
<dbReference type="AlphaFoldDB" id="A0A940RX66"/>
<feature type="compositionally biased region" description="Basic and acidic residues" evidence="1">
    <location>
        <begin position="26"/>
        <end position="36"/>
    </location>
</feature>
<evidence type="ECO:0000313" key="3">
    <source>
        <dbReference type="Proteomes" id="UP000670475"/>
    </source>
</evidence>
<reference evidence="2" key="1">
    <citation type="submission" date="2021-03" db="EMBL/GenBank/DDBJ databases">
        <title>Whole genome sequence of Streptomyces bomunensis MMS17-BM035.</title>
        <authorList>
            <person name="Lee J.H."/>
        </authorList>
    </citation>
    <scope>NUCLEOTIDE SEQUENCE</scope>
    <source>
        <strain evidence="2">MMS17-BM035</strain>
    </source>
</reference>